<dbReference type="GeneID" id="22159083"/>
<dbReference type="Pfam" id="PF07650">
    <property type="entry name" value="KH_2"/>
    <property type="match status" value="1"/>
</dbReference>
<dbReference type="InterPro" id="IPR005704">
    <property type="entry name" value="Ribosomal_uS3_bac-typ"/>
</dbReference>
<dbReference type="FunFam" id="3.30.300.20:FF:000001">
    <property type="entry name" value="30S ribosomal protein S3"/>
    <property type="match status" value="1"/>
</dbReference>
<name>A0A097KL95_9CHLO</name>
<dbReference type="PANTHER" id="PTHR11760">
    <property type="entry name" value="30S/40S RIBOSOMAL PROTEIN S3"/>
    <property type="match status" value="1"/>
</dbReference>
<evidence type="ECO:0000259" key="10">
    <source>
        <dbReference type="PROSITE" id="PS50823"/>
    </source>
</evidence>
<dbReference type="GO" id="GO:0003735">
    <property type="term" value="F:structural constituent of ribosome"/>
    <property type="evidence" value="ECO:0007669"/>
    <property type="project" value="InterPro"/>
</dbReference>
<accession>A0A097KL95</accession>
<keyword evidence="5 7" id="KW-0687">Ribonucleoprotein</keyword>
<dbReference type="RefSeq" id="YP_009105274.1">
    <property type="nucleotide sequence ID" value="NC_025530.1"/>
</dbReference>
<comment type="subcellular location">
    <subcellularLocation>
        <location evidence="7 9">Plastid</location>
        <location evidence="7 9">Chloroplast</location>
    </subcellularLocation>
</comment>
<dbReference type="HAMAP" id="MF_01309_B">
    <property type="entry name" value="Ribosomal_uS3_B"/>
    <property type="match status" value="1"/>
</dbReference>
<evidence type="ECO:0000313" key="11">
    <source>
        <dbReference type="EMBL" id="AIT93938.1"/>
    </source>
</evidence>
<dbReference type="NCBIfam" id="TIGR01009">
    <property type="entry name" value="rpsC_bact"/>
    <property type="match status" value="1"/>
</dbReference>
<dbReference type="InterPro" id="IPR036419">
    <property type="entry name" value="Ribosomal_S3_C_sf"/>
</dbReference>
<dbReference type="InterPro" id="IPR057258">
    <property type="entry name" value="Ribosomal_uS3"/>
</dbReference>
<comment type="subunit">
    <text evidence="7 9">Part of the 30S ribosomal subunit.</text>
</comment>
<dbReference type="CDD" id="cd02412">
    <property type="entry name" value="KH-II_30S_S3"/>
    <property type="match status" value="1"/>
</dbReference>
<dbReference type="SUPFAM" id="SSF54814">
    <property type="entry name" value="Prokaryotic type KH domain (KH-domain type II)"/>
    <property type="match status" value="1"/>
</dbReference>
<dbReference type="InterPro" id="IPR009019">
    <property type="entry name" value="KH_sf_prok-type"/>
</dbReference>
<feature type="domain" description="KH type-2" evidence="10">
    <location>
        <begin position="39"/>
        <end position="93"/>
    </location>
</feature>
<proteinExistence type="inferred from homology"/>
<evidence type="ECO:0000256" key="1">
    <source>
        <dbReference type="ARBA" id="ARBA00010761"/>
    </source>
</evidence>
<sequence>MGQKIHPLGLRLGITQKPRSYWYAPTEQYAYLAVEDQHIRTLLQKNYKEAGIAQITIQRKLNQIYVEIYAARPAVFVGKDPKGIDSLRVKLEQKCINFRTDLIKHFGDSFFNEERGTILFKNPKIVLQITERLNPEDDASFLGDFVVEQLEKRVAFRRAIRQAMQRAERAKVKGIKIQVSGRLNGAEIARTEWIREGRVPLQTLRADIDYSYKTAQTIYGILGVKVWVFKNDNSI</sequence>
<organism evidence="11">
    <name type="scientific">Pedinomonas tuberculata</name>
    <dbReference type="NCBI Taxonomy" id="160064"/>
    <lineage>
        <taxon>Eukaryota</taxon>
        <taxon>Viridiplantae</taxon>
        <taxon>Chlorophyta</taxon>
        <taxon>core chlorophytes</taxon>
        <taxon>Pedinophyceae</taxon>
        <taxon>Pedinomonadales</taxon>
        <taxon>Pedinomonadaceae</taxon>
        <taxon>Pedinomonas</taxon>
    </lineage>
</organism>
<dbReference type="GO" id="GO:0009507">
    <property type="term" value="C:chloroplast"/>
    <property type="evidence" value="ECO:0007669"/>
    <property type="project" value="UniProtKB-SubCell"/>
</dbReference>
<dbReference type="GO" id="GO:0022627">
    <property type="term" value="C:cytosolic small ribosomal subunit"/>
    <property type="evidence" value="ECO:0007669"/>
    <property type="project" value="TreeGrafter"/>
</dbReference>
<geneLocation type="chloroplast" evidence="11"/>
<evidence type="ECO:0000256" key="5">
    <source>
        <dbReference type="ARBA" id="ARBA00023274"/>
    </source>
</evidence>
<evidence type="ECO:0000256" key="2">
    <source>
        <dbReference type="ARBA" id="ARBA00022730"/>
    </source>
</evidence>
<gene>
    <name evidence="7 11" type="primary">rps3</name>
</gene>
<dbReference type="InterPro" id="IPR015946">
    <property type="entry name" value="KH_dom-like_a/b"/>
</dbReference>
<evidence type="ECO:0000256" key="6">
    <source>
        <dbReference type="ARBA" id="ARBA00035154"/>
    </source>
</evidence>
<evidence type="ECO:0000256" key="8">
    <source>
        <dbReference type="RuleBase" id="RU003624"/>
    </source>
</evidence>
<dbReference type="PROSITE" id="PS50823">
    <property type="entry name" value="KH_TYPE_2"/>
    <property type="match status" value="1"/>
</dbReference>
<dbReference type="Gene3D" id="3.30.1140.32">
    <property type="entry name" value="Ribosomal protein S3, C-terminal domain"/>
    <property type="match status" value="1"/>
</dbReference>
<dbReference type="EMBL" id="KM462867">
    <property type="protein sequence ID" value="AIT93938.1"/>
    <property type="molecule type" value="Genomic_DNA"/>
</dbReference>
<dbReference type="PANTHER" id="PTHR11760:SF19">
    <property type="entry name" value="SMALL RIBOSOMAL SUBUNIT PROTEIN US3C"/>
    <property type="match status" value="1"/>
</dbReference>
<evidence type="ECO:0000256" key="4">
    <source>
        <dbReference type="ARBA" id="ARBA00022980"/>
    </source>
</evidence>
<dbReference type="Gene3D" id="3.30.300.20">
    <property type="match status" value="1"/>
</dbReference>
<dbReference type="Pfam" id="PF00189">
    <property type="entry name" value="Ribosomal_S3_C"/>
    <property type="match status" value="1"/>
</dbReference>
<reference evidence="11" key="1">
    <citation type="journal article" date="2014" name="BMC Evol. Biol.">
        <title>Chloroplast phylogenomic analysis resolves deep-level relationships within the green algal class Trebouxiophyceae.</title>
        <authorList>
            <person name="Lemieux C."/>
            <person name="Otis C."/>
            <person name="Turmel M."/>
        </authorList>
    </citation>
    <scope>NUCLEOTIDE SEQUENCE</scope>
</reference>
<evidence type="ECO:0000256" key="9">
    <source>
        <dbReference type="RuleBase" id="RU003626"/>
    </source>
</evidence>
<keyword evidence="2 7" id="KW-0699">rRNA-binding</keyword>
<keyword evidence="4 7" id="KW-0689">Ribosomal protein</keyword>
<dbReference type="GO" id="GO:0006412">
    <property type="term" value="P:translation"/>
    <property type="evidence" value="ECO:0007669"/>
    <property type="project" value="UniProtKB-UniRule"/>
</dbReference>
<comment type="similarity">
    <text evidence="1 7 8">Belongs to the universal ribosomal protein uS3 family.</text>
</comment>
<dbReference type="SUPFAM" id="SSF54821">
    <property type="entry name" value="Ribosomal protein S3 C-terminal domain"/>
    <property type="match status" value="1"/>
</dbReference>
<dbReference type="InterPro" id="IPR004044">
    <property type="entry name" value="KH_dom_type_2"/>
</dbReference>
<protein>
    <recommendedName>
        <fullName evidence="6 7">Small ribosomal subunit protein uS3c</fullName>
    </recommendedName>
</protein>
<dbReference type="InterPro" id="IPR018280">
    <property type="entry name" value="Ribosomal_uS3_CS"/>
</dbReference>
<keyword evidence="9 11" id="KW-0934">Plastid</keyword>
<keyword evidence="9 11" id="KW-0150">Chloroplast</keyword>
<dbReference type="InterPro" id="IPR001351">
    <property type="entry name" value="Ribosomal_uS3_C"/>
</dbReference>
<dbReference type="AlphaFoldDB" id="A0A097KL95"/>
<dbReference type="PROSITE" id="PS00548">
    <property type="entry name" value="RIBOSOMAL_S3"/>
    <property type="match status" value="1"/>
</dbReference>
<evidence type="ECO:0000256" key="7">
    <source>
        <dbReference type="HAMAP-Rule" id="MF_01309"/>
    </source>
</evidence>
<keyword evidence="3 7" id="KW-0694">RNA-binding</keyword>
<evidence type="ECO:0000256" key="3">
    <source>
        <dbReference type="ARBA" id="ARBA00022884"/>
    </source>
</evidence>
<dbReference type="GO" id="GO:0019843">
    <property type="term" value="F:rRNA binding"/>
    <property type="evidence" value="ECO:0007669"/>
    <property type="project" value="UniProtKB-UniRule"/>
</dbReference>